<feature type="domain" description="MacB-like periplasmic core" evidence="8">
    <location>
        <begin position="441"/>
        <end position="614"/>
    </location>
</feature>
<feature type="transmembrane region" description="Helical" evidence="6">
    <location>
        <begin position="715"/>
        <end position="734"/>
    </location>
</feature>
<feature type="transmembrane region" description="Helical" evidence="6">
    <location>
        <begin position="418"/>
        <end position="437"/>
    </location>
</feature>
<dbReference type="GO" id="GO:0005886">
    <property type="term" value="C:plasma membrane"/>
    <property type="evidence" value="ECO:0007669"/>
    <property type="project" value="UniProtKB-SubCell"/>
</dbReference>
<feature type="transmembrane region" description="Helical" evidence="6">
    <location>
        <begin position="279"/>
        <end position="298"/>
    </location>
</feature>
<feature type="domain" description="MacB-like periplasmic core" evidence="8">
    <location>
        <begin position="21"/>
        <end position="235"/>
    </location>
</feature>
<keyword evidence="4 6" id="KW-1133">Transmembrane helix</keyword>
<evidence type="ECO:0000313" key="9">
    <source>
        <dbReference type="EMBL" id="RAI88402.1"/>
    </source>
</evidence>
<dbReference type="InterPro" id="IPR003838">
    <property type="entry name" value="ABC3_permease_C"/>
</dbReference>
<reference evidence="9 10" key="1">
    <citation type="submission" date="2018-06" db="EMBL/GenBank/DDBJ databases">
        <title>Genomic Encyclopedia of Archaeal and Bacterial Type Strains, Phase II (KMG-II): from individual species to whole genera.</title>
        <authorList>
            <person name="Goeker M."/>
        </authorList>
    </citation>
    <scope>NUCLEOTIDE SEQUENCE [LARGE SCALE GENOMIC DNA]</scope>
    <source>
        <strain evidence="9 10">DSM 23446</strain>
    </source>
</reference>
<sequence length="786" mass="88120">MLKNYFKIAWRNILRSKGYAFINIGGLGIGMASAILILLWIQNEVSMDREHPKSDRIYRMYNRDTFSGELWAWGTTPKIMGPTLAKDYPEVEHAVRINFANFLFTVGDKKMNESGSFIDPEFLEVFDFPMLQGNSSTALEDPYNMVVTEDFAKKLFGTEMAVGQTVKIDSTDIFTVTGVLENLPNNTRFQSDYFLSWAYMKKLGWDDEWWGNNSVENYVLLTENASHEAFNEKVINITKEHTNGENTADVFSYPLSQIHLYGKSENGKLVGGRIVTVRMFGFIALFILVIACINFMNLSTARSEKRAKEVGLRKVVGARKTSLIAQFIGESTLIALIAGVLAILLVELALPSFNTLIGKQLFLPYSNMIFWLQLISFILLTGLLAGSYPAFFLSSFSPVNVLKGTFRSAASAVNPRKILVVIQFSFAIILIVSTIIIQRQISHAQNRELGYNQDNLIYISMQGDIEKHYGAIKQALLSSGSSLAVTKSMSPITQRYSDGWGYSWEGSTPEDEKLDFIRFSADADFMKVMGTKLVEGRDIDIYEFASDSTAILLNETAVRKMGLENPVGQIVSDGEDNYTVVGIIEDFIFESPYDPVNPLMVFGPSSWFTSLHIRLNPDQPVADNLAKVQGVFEEFNPNFPFEYQFADEQYARKFDDTARTAKLSLVFTILTIVISCLGLFGLSTYMTANRLKEIGVRKVLGASVGSISLLLSKDFLKLVGIAFLLSVPIAWYIMDQWLQDYQYSVGIEWWVFVATGTVTMLIALFTVGFQSIKAALTNPARTLKSE</sequence>
<dbReference type="PANTHER" id="PTHR30572:SF18">
    <property type="entry name" value="ABC-TYPE MACROLIDE FAMILY EXPORT SYSTEM PERMEASE COMPONENT 2"/>
    <property type="match status" value="1"/>
</dbReference>
<dbReference type="RefSeq" id="WP_111612039.1">
    <property type="nucleotide sequence ID" value="NZ_QLLK01000007.1"/>
</dbReference>
<organism evidence="9 10">
    <name type="scientific">Algoriphagus yeomjeoni</name>
    <dbReference type="NCBI Taxonomy" id="291403"/>
    <lineage>
        <taxon>Bacteria</taxon>
        <taxon>Pseudomonadati</taxon>
        <taxon>Bacteroidota</taxon>
        <taxon>Cytophagia</taxon>
        <taxon>Cytophagales</taxon>
        <taxon>Cyclobacteriaceae</taxon>
        <taxon>Algoriphagus</taxon>
    </lineage>
</organism>
<keyword evidence="5 6" id="KW-0472">Membrane</keyword>
<evidence type="ECO:0000313" key="10">
    <source>
        <dbReference type="Proteomes" id="UP000249610"/>
    </source>
</evidence>
<dbReference type="Pfam" id="PF12704">
    <property type="entry name" value="MacB_PCD"/>
    <property type="match status" value="2"/>
</dbReference>
<evidence type="ECO:0000256" key="4">
    <source>
        <dbReference type="ARBA" id="ARBA00022989"/>
    </source>
</evidence>
<name>A0A327PBH9_9BACT</name>
<dbReference type="Proteomes" id="UP000249610">
    <property type="component" value="Unassembled WGS sequence"/>
</dbReference>
<feature type="transmembrane region" description="Helical" evidence="6">
    <location>
        <begin position="323"/>
        <end position="350"/>
    </location>
</feature>
<feature type="domain" description="ABC3 transporter permease C-terminal" evidence="7">
    <location>
        <begin position="282"/>
        <end position="397"/>
    </location>
</feature>
<evidence type="ECO:0000256" key="1">
    <source>
        <dbReference type="ARBA" id="ARBA00004651"/>
    </source>
</evidence>
<accession>A0A327PBH9</accession>
<keyword evidence="10" id="KW-1185">Reference proteome</keyword>
<dbReference type="OrthoDB" id="5933722at2"/>
<feature type="transmembrane region" description="Helical" evidence="6">
    <location>
        <begin position="370"/>
        <end position="397"/>
    </location>
</feature>
<dbReference type="GO" id="GO:0022857">
    <property type="term" value="F:transmembrane transporter activity"/>
    <property type="evidence" value="ECO:0007669"/>
    <property type="project" value="TreeGrafter"/>
</dbReference>
<dbReference type="Pfam" id="PF02687">
    <property type="entry name" value="FtsX"/>
    <property type="match status" value="2"/>
</dbReference>
<protein>
    <submittedName>
        <fullName evidence="9">ABC-type lipoprotein release transport system permease subunit</fullName>
    </submittedName>
</protein>
<evidence type="ECO:0000256" key="2">
    <source>
        <dbReference type="ARBA" id="ARBA00022475"/>
    </source>
</evidence>
<feature type="domain" description="ABC3 transporter permease C-terminal" evidence="7">
    <location>
        <begin position="666"/>
        <end position="778"/>
    </location>
</feature>
<dbReference type="InterPro" id="IPR050250">
    <property type="entry name" value="Macrolide_Exporter_MacB"/>
</dbReference>
<evidence type="ECO:0000256" key="6">
    <source>
        <dbReference type="SAM" id="Phobius"/>
    </source>
</evidence>
<dbReference type="PANTHER" id="PTHR30572">
    <property type="entry name" value="MEMBRANE COMPONENT OF TRANSPORTER-RELATED"/>
    <property type="match status" value="1"/>
</dbReference>
<evidence type="ECO:0000259" key="7">
    <source>
        <dbReference type="Pfam" id="PF02687"/>
    </source>
</evidence>
<dbReference type="EMBL" id="QLLK01000007">
    <property type="protein sequence ID" value="RAI88402.1"/>
    <property type="molecule type" value="Genomic_DNA"/>
</dbReference>
<feature type="transmembrane region" description="Helical" evidence="6">
    <location>
        <begin position="20"/>
        <end position="41"/>
    </location>
</feature>
<evidence type="ECO:0000256" key="3">
    <source>
        <dbReference type="ARBA" id="ARBA00022692"/>
    </source>
</evidence>
<keyword evidence="2" id="KW-1003">Cell membrane</keyword>
<evidence type="ECO:0000256" key="5">
    <source>
        <dbReference type="ARBA" id="ARBA00023136"/>
    </source>
</evidence>
<dbReference type="InterPro" id="IPR025857">
    <property type="entry name" value="MacB_PCD"/>
</dbReference>
<gene>
    <name evidence="9" type="ORF">LV83_02702</name>
</gene>
<keyword evidence="3 6" id="KW-0812">Transmembrane</keyword>
<keyword evidence="9" id="KW-0449">Lipoprotein</keyword>
<feature type="transmembrane region" description="Helical" evidence="6">
    <location>
        <begin position="663"/>
        <end position="688"/>
    </location>
</feature>
<proteinExistence type="predicted"/>
<evidence type="ECO:0000259" key="8">
    <source>
        <dbReference type="Pfam" id="PF12704"/>
    </source>
</evidence>
<comment type="subcellular location">
    <subcellularLocation>
        <location evidence="1">Cell membrane</location>
        <topology evidence="1">Multi-pass membrane protein</topology>
    </subcellularLocation>
</comment>
<comment type="caution">
    <text evidence="9">The sequence shown here is derived from an EMBL/GenBank/DDBJ whole genome shotgun (WGS) entry which is preliminary data.</text>
</comment>
<dbReference type="AlphaFoldDB" id="A0A327PBH9"/>
<feature type="transmembrane region" description="Helical" evidence="6">
    <location>
        <begin position="749"/>
        <end position="769"/>
    </location>
</feature>